<keyword evidence="9" id="KW-1185">Reference proteome</keyword>
<dbReference type="EMBL" id="CACRXK020010685">
    <property type="protein sequence ID" value="CAB4019916.1"/>
    <property type="molecule type" value="Genomic_DNA"/>
</dbReference>
<dbReference type="PRINTS" id="PR00722">
    <property type="entry name" value="CHYMOTRYPSIN"/>
</dbReference>
<dbReference type="GO" id="GO:0006508">
    <property type="term" value="P:proteolysis"/>
    <property type="evidence" value="ECO:0007669"/>
    <property type="project" value="UniProtKB-KW"/>
</dbReference>
<dbReference type="GO" id="GO:0004252">
    <property type="term" value="F:serine-type endopeptidase activity"/>
    <property type="evidence" value="ECO:0007669"/>
    <property type="project" value="InterPro"/>
</dbReference>
<feature type="region of interest" description="Disordered" evidence="7">
    <location>
        <begin position="100"/>
        <end position="119"/>
    </location>
</feature>
<keyword evidence="2" id="KW-0964">Secreted</keyword>
<gene>
    <name evidence="8" type="ORF">PACLA_8A007419</name>
</gene>
<sequence>MPRVEGDKAYLVSSQVSGTQCLKFSYHMYGADIGSLIVYENMGSQMVELFKISGDQGNQWKKAEVQIKNGNHYSVVFSGVRGSSYQGDIALDEISIASGQCSGSPGTPKPTETPRHLSGSCGQKGYGLSDFPKIVGGQEATPGEWPWQVVLLHNVGDGTFPFCGGSLVSNQHVITAAHCVESMHWDRVKIKLGKHDLSVEKEYENFYIATNGITIHPQYQYTDYDIAVIRLSTSVEFTHAIKPVCINSGIDFAGQLCYITGWGTLHNGGSMPNILQEAQVPVATPQQCEESYSSTIITDRMLCAGFSQGGTDTCLGDSGGPLVCQHSDGSWYLTGVTSWGFGCAAAGYYGVYANVANLYPWVKQVTGL</sequence>
<dbReference type="Gene3D" id="2.60.120.200">
    <property type="match status" value="1"/>
</dbReference>
<dbReference type="Pfam" id="PF00629">
    <property type="entry name" value="MAM"/>
    <property type="match status" value="1"/>
</dbReference>
<evidence type="ECO:0000256" key="3">
    <source>
        <dbReference type="ARBA" id="ARBA00022670"/>
    </source>
</evidence>
<dbReference type="OrthoDB" id="414661at2759"/>
<evidence type="ECO:0000256" key="4">
    <source>
        <dbReference type="ARBA" id="ARBA00022801"/>
    </source>
</evidence>
<dbReference type="InterPro" id="IPR013320">
    <property type="entry name" value="ConA-like_dom_sf"/>
</dbReference>
<evidence type="ECO:0000313" key="9">
    <source>
        <dbReference type="Proteomes" id="UP001152795"/>
    </source>
</evidence>
<keyword evidence="3" id="KW-0645">Protease</keyword>
<dbReference type="SMART" id="SM00020">
    <property type="entry name" value="Tryp_SPc"/>
    <property type="match status" value="1"/>
</dbReference>
<comment type="subcellular location">
    <subcellularLocation>
        <location evidence="1">Secreted</location>
    </subcellularLocation>
</comment>
<proteinExistence type="predicted"/>
<dbReference type="PROSITE" id="PS00135">
    <property type="entry name" value="TRYPSIN_SER"/>
    <property type="match status" value="1"/>
</dbReference>
<reference evidence="8" key="1">
    <citation type="submission" date="2020-04" db="EMBL/GenBank/DDBJ databases">
        <authorList>
            <person name="Alioto T."/>
            <person name="Alioto T."/>
            <person name="Gomez Garrido J."/>
        </authorList>
    </citation>
    <scope>NUCLEOTIDE SEQUENCE</scope>
    <source>
        <strain evidence="8">A484AB</strain>
    </source>
</reference>
<keyword evidence="5" id="KW-0720">Serine protease</keyword>
<dbReference type="PROSITE" id="PS50240">
    <property type="entry name" value="TRYPSIN_DOM"/>
    <property type="match status" value="1"/>
</dbReference>
<dbReference type="PANTHER" id="PTHR24252">
    <property type="entry name" value="ACROSIN-RELATED"/>
    <property type="match status" value="1"/>
</dbReference>
<dbReference type="InterPro" id="IPR009003">
    <property type="entry name" value="Peptidase_S1_PA"/>
</dbReference>
<keyword evidence="6" id="KW-1015">Disulfide bond</keyword>
<keyword evidence="4" id="KW-0378">Hydrolase</keyword>
<dbReference type="CDD" id="cd06263">
    <property type="entry name" value="MAM"/>
    <property type="match status" value="1"/>
</dbReference>
<organism evidence="8 9">
    <name type="scientific">Paramuricea clavata</name>
    <name type="common">Red gorgonian</name>
    <name type="synonym">Violescent sea-whip</name>
    <dbReference type="NCBI Taxonomy" id="317549"/>
    <lineage>
        <taxon>Eukaryota</taxon>
        <taxon>Metazoa</taxon>
        <taxon>Cnidaria</taxon>
        <taxon>Anthozoa</taxon>
        <taxon>Octocorallia</taxon>
        <taxon>Malacalcyonacea</taxon>
        <taxon>Plexauridae</taxon>
        <taxon>Paramuricea</taxon>
    </lineage>
</organism>
<dbReference type="SUPFAM" id="SSF50494">
    <property type="entry name" value="Trypsin-like serine proteases"/>
    <property type="match status" value="1"/>
</dbReference>
<evidence type="ECO:0000256" key="2">
    <source>
        <dbReference type="ARBA" id="ARBA00022525"/>
    </source>
</evidence>
<evidence type="ECO:0000313" key="8">
    <source>
        <dbReference type="EMBL" id="CAB4019916.1"/>
    </source>
</evidence>
<evidence type="ECO:0000256" key="7">
    <source>
        <dbReference type="SAM" id="MobiDB-lite"/>
    </source>
</evidence>
<dbReference type="SMART" id="SM00137">
    <property type="entry name" value="MAM"/>
    <property type="match status" value="1"/>
</dbReference>
<dbReference type="Proteomes" id="UP001152795">
    <property type="component" value="Unassembled WGS sequence"/>
</dbReference>
<dbReference type="InterPro" id="IPR001254">
    <property type="entry name" value="Trypsin_dom"/>
</dbReference>
<name>A0A7D9IVT5_PARCT</name>
<dbReference type="PROSITE" id="PS00134">
    <property type="entry name" value="TRYPSIN_HIS"/>
    <property type="match status" value="1"/>
</dbReference>
<dbReference type="InterPro" id="IPR033116">
    <property type="entry name" value="TRYPSIN_SER"/>
</dbReference>
<dbReference type="PROSITE" id="PS50060">
    <property type="entry name" value="MAM_2"/>
    <property type="match status" value="1"/>
</dbReference>
<accession>A0A7D9IVT5</accession>
<evidence type="ECO:0000256" key="6">
    <source>
        <dbReference type="ARBA" id="ARBA00023157"/>
    </source>
</evidence>
<comment type="caution">
    <text evidence="8">The sequence shown here is derived from an EMBL/GenBank/DDBJ whole genome shotgun (WGS) entry which is preliminary data.</text>
</comment>
<evidence type="ECO:0000256" key="1">
    <source>
        <dbReference type="ARBA" id="ARBA00004613"/>
    </source>
</evidence>
<dbReference type="CDD" id="cd00190">
    <property type="entry name" value="Tryp_SPc"/>
    <property type="match status" value="1"/>
</dbReference>
<dbReference type="FunFam" id="2.40.10.10:FF:000015">
    <property type="entry name" value="Atrial natriuretic peptide-converting enzyme"/>
    <property type="match status" value="1"/>
</dbReference>
<dbReference type="Gene3D" id="2.40.10.10">
    <property type="entry name" value="Trypsin-like serine proteases"/>
    <property type="match status" value="3"/>
</dbReference>
<dbReference type="AlphaFoldDB" id="A0A7D9IVT5"/>
<dbReference type="GO" id="GO:0005576">
    <property type="term" value="C:extracellular region"/>
    <property type="evidence" value="ECO:0007669"/>
    <property type="project" value="UniProtKB-SubCell"/>
</dbReference>
<dbReference type="Pfam" id="PF00089">
    <property type="entry name" value="Trypsin"/>
    <property type="match status" value="1"/>
</dbReference>
<evidence type="ECO:0000256" key="5">
    <source>
        <dbReference type="ARBA" id="ARBA00022825"/>
    </source>
</evidence>
<protein>
    <submittedName>
        <fullName evidence="8">MAM and LDL-receptor class A domain-containing 1-like isoform X1</fullName>
    </submittedName>
</protein>
<dbReference type="InterPro" id="IPR018114">
    <property type="entry name" value="TRYPSIN_HIS"/>
</dbReference>
<dbReference type="PANTHER" id="PTHR24252:SF7">
    <property type="entry name" value="HYALIN"/>
    <property type="match status" value="1"/>
</dbReference>
<dbReference type="SUPFAM" id="SSF49899">
    <property type="entry name" value="Concanavalin A-like lectins/glucanases"/>
    <property type="match status" value="1"/>
</dbReference>
<dbReference type="InterPro" id="IPR043504">
    <property type="entry name" value="Peptidase_S1_PA_chymotrypsin"/>
</dbReference>
<dbReference type="InterPro" id="IPR000998">
    <property type="entry name" value="MAM_dom"/>
</dbReference>
<dbReference type="GO" id="GO:0016020">
    <property type="term" value="C:membrane"/>
    <property type="evidence" value="ECO:0007669"/>
    <property type="project" value="InterPro"/>
</dbReference>
<dbReference type="InterPro" id="IPR001314">
    <property type="entry name" value="Peptidase_S1A"/>
</dbReference>